<sequence length="67" mass="7276">MGMRMTFTVFLLVALATTVVSFTSDRASDRRNAAVKAFDLISSTVKKGCCSHPACSGNNPEYCRQGR</sequence>
<dbReference type="GO" id="GO:0005576">
    <property type="term" value="C:extracellular region"/>
    <property type="evidence" value="ECO:0007669"/>
    <property type="project" value="UniProtKB-SubCell"/>
</dbReference>
<dbReference type="InterPro" id="IPR009958">
    <property type="entry name" value="Conotoxin_a-typ"/>
</dbReference>
<dbReference type="GO" id="GO:0030550">
    <property type="term" value="F:acetylcholine receptor inhibitor activity"/>
    <property type="evidence" value="ECO:0007669"/>
    <property type="project" value="InterPro"/>
</dbReference>
<dbReference type="EMBL" id="AB910826">
    <property type="protein sequence ID" value="BAO65594.1"/>
    <property type="molecule type" value="mRNA"/>
</dbReference>
<dbReference type="GO" id="GO:0090729">
    <property type="term" value="F:toxin activity"/>
    <property type="evidence" value="ECO:0007669"/>
    <property type="project" value="UniProtKB-KW"/>
</dbReference>
<dbReference type="Pfam" id="PF07365">
    <property type="entry name" value="Toxin_8"/>
    <property type="match status" value="1"/>
</dbReference>
<feature type="chain" id="PRO_5004957960" evidence="5">
    <location>
        <begin position="22"/>
        <end position="67"/>
    </location>
</feature>
<evidence type="ECO:0000256" key="1">
    <source>
        <dbReference type="ARBA" id="ARBA00004613"/>
    </source>
</evidence>
<reference evidence="6" key="1">
    <citation type="journal article" date="2014" name="Nat. Commun.">
        <title>Evolution of separate predation- and defence-evoked venoms in carnivorous cone snails.</title>
        <authorList>
            <person name="Dutertre S."/>
            <person name="Jin A.-H."/>
            <person name="Vetter I."/>
            <person name="Hamilton B."/>
            <person name="Sunagar K."/>
            <person name="Lavergne V."/>
            <person name="Dutertre V."/>
            <person name="Fry B.G."/>
            <person name="Antunes A."/>
            <person name="Venter D.J."/>
            <person name="Alewood P.F."/>
            <person name="Lewis R.J."/>
        </authorList>
    </citation>
    <scope>NUCLEOTIDE SEQUENCE</scope>
    <source>
        <strain evidence="6">G061</strain>
        <tissue evidence="6">Venom duct</tissue>
    </source>
</reference>
<keyword evidence="5" id="KW-0732">Signal</keyword>
<evidence type="ECO:0000313" key="6">
    <source>
        <dbReference type="EMBL" id="BAO65594.1"/>
    </source>
</evidence>
<accession>X5IWQ5</accession>
<comment type="subcellular location">
    <subcellularLocation>
        <location evidence="1">Secreted</location>
    </subcellularLocation>
</comment>
<organism evidence="6">
    <name type="scientific">Conus geographus</name>
    <name type="common">Geography cone</name>
    <name type="synonym">Nubecula geographus</name>
    <dbReference type="NCBI Taxonomy" id="6491"/>
    <lineage>
        <taxon>Eukaryota</taxon>
        <taxon>Metazoa</taxon>
        <taxon>Spiralia</taxon>
        <taxon>Lophotrochozoa</taxon>
        <taxon>Mollusca</taxon>
        <taxon>Gastropoda</taxon>
        <taxon>Caenogastropoda</taxon>
        <taxon>Neogastropoda</taxon>
        <taxon>Conoidea</taxon>
        <taxon>Conidae</taxon>
        <taxon>Conus</taxon>
        <taxon>Gastridium</taxon>
    </lineage>
</organism>
<evidence type="ECO:0000256" key="5">
    <source>
        <dbReference type="SAM" id="SignalP"/>
    </source>
</evidence>
<proteinExistence type="evidence at transcript level"/>
<keyword evidence="4" id="KW-0800">Toxin</keyword>
<evidence type="ECO:0000256" key="2">
    <source>
        <dbReference type="ARBA" id="ARBA00006077"/>
    </source>
</evidence>
<keyword evidence="3" id="KW-0964">Secreted</keyword>
<feature type="signal peptide" evidence="5">
    <location>
        <begin position="1"/>
        <end position="21"/>
    </location>
</feature>
<dbReference type="AlphaFoldDB" id="X5IWQ5"/>
<name>X5IWQ5_CONGE</name>
<evidence type="ECO:0000256" key="3">
    <source>
        <dbReference type="ARBA" id="ARBA00022525"/>
    </source>
</evidence>
<comment type="similarity">
    <text evidence="2">Belongs to the conotoxin A superfamily.</text>
</comment>
<evidence type="ECO:0000256" key="4">
    <source>
        <dbReference type="ARBA" id="ARBA00022656"/>
    </source>
</evidence>
<protein>
    <submittedName>
        <fullName evidence="6">G061 VD Superfamily A precursor conopeptide</fullName>
    </submittedName>
</protein>